<sequence length="286" mass="32795">MSCDGNISLSSTYIISAFCLISFCLSIIVMLICLLKNILESFTSRIIICMSINDAVCSLSLFLYIILAKFMNNCILLYSFYIGFMSNYVWALYIAITLREIIINKSSHNANYFKYWLILAYPFLITLYTMPFITGSYLDKGEFCMLAETGIQSLWLYLLFIIPFYIFTIIILIILANIYFVCRKTDKNPLKTIVIKRGYIYPLLVLIIIVPESVARSIETFTNYCVSGDFTIFMLVLISSHGILNAITLVSNENIRRFLLNKSNTTIENISVEGYSFLDMMNDVLT</sequence>
<feature type="transmembrane region" description="Helical" evidence="5">
    <location>
        <begin position="47"/>
        <end position="69"/>
    </location>
</feature>
<dbReference type="PANTHER" id="PTHR23112">
    <property type="entry name" value="G PROTEIN-COUPLED RECEPTOR 157-RELATED"/>
    <property type="match status" value="1"/>
</dbReference>
<evidence type="ECO:0000256" key="3">
    <source>
        <dbReference type="ARBA" id="ARBA00022989"/>
    </source>
</evidence>
<evidence type="ECO:0000256" key="4">
    <source>
        <dbReference type="ARBA" id="ARBA00023136"/>
    </source>
</evidence>
<keyword evidence="2 5" id="KW-0812">Transmembrane</keyword>
<protein>
    <recommendedName>
        <fullName evidence="8">G-protein coupled receptors family 2 profile 2 domain-containing protein</fullName>
    </recommendedName>
</protein>
<gene>
    <name evidence="6" type="ORF">SteCoe_1105</name>
</gene>
<feature type="transmembrane region" description="Helical" evidence="5">
    <location>
        <begin position="115"/>
        <end position="134"/>
    </location>
</feature>
<comment type="caution">
    <text evidence="6">The sequence shown here is derived from an EMBL/GenBank/DDBJ whole genome shotgun (WGS) entry which is preliminary data.</text>
</comment>
<feature type="transmembrane region" description="Helical" evidence="5">
    <location>
        <begin position="75"/>
        <end position="95"/>
    </location>
</feature>
<keyword evidence="7" id="KW-1185">Reference proteome</keyword>
<dbReference type="GO" id="GO:0007189">
    <property type="term" value="P:adenylate cyclase-activating G protein-coupled receptor signaling pathway"/>
    <property type="evidence" value="ECO:0007669"/>
    <property type="project" value="TreeGrafter"/>
</dbReference>
<dbReference type="PANTHER" id="PTHR23112:SF0">
    <property type="entry name" value="TRANSMEMBRANE PROTEIN 116"/>
    <property type="match status" value="1"/>
</dbReference>
<organism evidence="6 7">
    <name type="scientific">Stentor coeruleus</name>
    <dbReference type="NCBI Taxonomy" id="5963"/>
    <lineage>
        <taxon>Eukaryota</taxon>
        <taxon>Sar</taxon>
        <taxon>Alveolata</taxon>
        <taxon>Ciliophora</taxon>
        <taxon>Postciliodesmatophora</taxon>
        <taxon>Heterotrichea</taxon>
        <taxon>Heterotrichida</taxon>
        <taxon>Stentoridae</taxon>
        <taxon>Stentor</taxon>
    </lineage>
</organism>
<evidence type="ECO:0008006" key="8">
    <source>
        <dbReference type="Google" id="ProtNLM"/>
    </source>
</evidence>
<proteinExistence type="predicted"/>
<comment type="subcellular location">
    <subcellularLocation>
        <location evidence="1">Membrane</location>
        <topology evidence="1">Multi-pass membrane protein</topology>
    </subcellularLocation>
</comment>
<feature type="transmembrane region" description="Helical" evidence="5">
    <location>
        <begin position="199"/>
        <end position="218"/>
    </location>
</feature>
<evidence type="ECO:0000313" key="7">
    <source>
        <dbReference type="Proteomes" id="UP000187209"/>
    </source>
</evidence>
<evidence type="ECO:0000256" key="2">
    <source>
        <dbReference type="ARBA" id="ARBA00022692"/>
    </source>
</evidence>
<dbReference type="Proteomes" id="UP000187209">
    <property type="component" value="Unassembled WGS sequence"/>
</dbReference>
<accession>A0A1R2D2K7</accession>
<reference evidence="6 7" key="1">
    <citation type="submission" date="2016-11" db="EMBL/GenBank/DDBJ databases">
        <title>The macronuclear genome of Stentor coeruleus: a giant cell with tiny introns.</title>
        <authorList>
            <person name="Slabodnick M."/>
            <person name="Ruby J.G."/>
            <person name="Reiff S.B."/>
            <person name="Swart E.C."/>
            <person name="Gosai S."/>
            <person name="Prabakaran S."/>
            <person name="Witkowska E."/>
            <person name="Larue G.E."/>
            <person name="Fisher S."/>
            <person name="Freeman R.M."/>
            <person name="Gunawardena J."/>
            <person name="Chu W."/>
            <person name="Stover N.A."/>
            <person name="Gregory B.D."/>
            <person name="Nowacki M."/>
            <person name="Derisi J."/>
            <person name="Roy S.W."/>
            <person name="Marshall W.F."/>
            <person name="Sood P."/>
        </authorList>
    </citation>
    <scope>NUCLEOTIDE SEQUENCE [LARGE SCALE GENOMIC DNA]</scope>
    <source>
        <strain evidence="6">WM001</strain>
    </source>
</reference>
<feature type="transmembrane region" description="Helical" evidence="5">
    <location>
        <begin position="154"/>
        <end position="178"/>
    </location>
</feature>
<feature type="transmembrane region" description="Helical" evidence="5">
    <location>
        <begin position="12"/>
        <end position="35"/>
    </location>
</feature>
<dbReference type="Gene3D" id="1.20.1070.10">
    <property type="entry name" value="Rhodopsin 7-helix transmembrane proteins"/>
    <property type="match status" value="1"/>
</dbReference>
<dbReference type="GO" id="GO:0004930">
    <property type="term" value="F:G protein-coupled receptor activity"/>
    <property type="evidence" value="ECO:0007669"/>
    <property type="project" value="TreeGrafter"/>
</dbReference>
<evidence type="ECO:0000256" key="5">
    <source>
        <dbReference type="SAM" id="Phobius"/>
    </source>
</evidence>
<name>A0A1R2D2K7_9CILI</name>
<dbReference type="EMBL" id="MPUH01000011">
    <property type="protein sequence ID" value="OMJ95507.1"/>
    <property type="molecule type" value="Genomic_DNA"/>
</dbReference>
<evidence type="ECO:0000313" key="6">
    <source>
        <dbReference type="EMBL" id="OMJ95507.1"/>
    </source>
</evidence>
<keyword evidence="4 5" id="KW-0472">Membrane</keyword>
<dbReference type="GO" id="GO:0005886">
    <property type="term" value="C:plasma membrane"/>
    <property type="evidence" value="ECO:0007669"/>
    <property type="project" value="TreeGrafter"/>
</dbReference>
<evidence type="ECO:0000256" key="1">
    <source>
        <dbReference type="ARBA" id="ARBA00004141"/>
    </source>
</evidence>
<dbReference type="AlphaFoldDB" id="A0A1R2D2K7"/>
<keyword evidence="3 5" id="KW-1133">Transmembrane helix</keyword>
<feature type="transmembrane region" description="Helical" evidence="5">
    <location>
        <begin position="230"/>
        <end position="250"/>
    </location>
</feature>